<comment type="caution">
    <text evidence="2">The sequence shown here is derived from an EMBL/GenBank/DDBJ whole genome shotgun (WGS) entry which is preliminary data.</text>
</comment>
<evidence type="ECO:0000259" key="1">
    <source>
        <dbReference type="PROSITE" id="PS50943"/>
    </source>
</evidence>
<dbReference type="GO" id="GO:0003677">
    <property type="term" value="F:DNA binding"/>
    <property type="evidence" value="ECO:0007669"/>
    <property type="project" value="InterPro"/>
</dbReference>
<dbReference type="InterPro" id="IPR001387">
    <property type="entry name" value="Cro/C1-type_HTH"/>
</dbReference>
<dbReference type="Pfam" id="PF13443">
    <property type="entry name" value="HTH_26"/>
    <property type="match status" value="1"/>
</dbReference>
<dbReference type="AlphaFoldDB" id="A0A4V3GLF6"/>
<dbReference type="PROSITE" id="PS50943">
    <property type="entry name" value="HTH_CROC1"/>
    <property type="match status" value="1"/>
</dbReference>
<dbReference type="Proteomes" id="UP000294498">
    <property type="component" value="Unassembled WGS sequence"/>
</dbReference>
<protein>
    <submittedName>
        <fullName evidence="2">Helix-turn-helix protein</fullName>
    </submittedName>
</protein>
<proteinExistence type="predicted"/>
<name>A0A4V3GLF6_9BACT</name>
<gene>
    <name evidence="2" type="ORF">EDB95_0392</name>
</gene>
<feature type="domain" description="HTH cro/C1-type" evidence="1">
    <location>
        <begin position="16"/>
        <end position="70"/>
    </location>
</feature>
<dbReference type="SMART" id="SM00530">
    <property type="entry name" value="HTH_XRE"/>
    <property type="match status" value="1"/>
</dbReference>
<evidence type="ECO:0000313" key="2">
    <source>
        <dbReference type="EMBL" id="TDW99382.1"/>
    </source>
</evidence>
<dbReference type="EMBL" id="SODV01000001">
    <property type="protein sequence ID" value="TDW99382.1"/>
    <property type="molecule type" value="Genomic_DNA"/>
</dbReference>
<dbReference type="InterPro" id="IPR010982">
    <property type="entry name" value="Lambda_DNA-bd_dom_sf"/>
</dbReference>
<dbReference type="Gene3D" id="1.10.260.40">
    <property type="entry name" value="lambda repressor-like DNA-binding domains"/>
    <property type="match status" value="1"/>
</dbReference>
<accession>A0A4V3GLF6</accession>
<dbReference type="OrthoDB" id="769934at2"/>
<evidence type="ECO:0000313" key="3">
    <source>
        <dbReference type="Proteomes" id="UP000294498"/>
    </source>
</evidence>
<reference evidence="2 3" key="1">
    <citation type="submission" date="2019-03" db="EMBL/GenBank/DDBJ databases">
        <title>Genomic Encyclopedia of Type Strains, Phase IV (KMG-IV): sequencing the most valuable type-strain genomes for metagenomic binning, comparative biology and taxonomic classification.</title>
        <authorList>
            <person name="Goeker M."/>
        </authorList>
    </citation>
    <scope>NUCLEOTIDE SEQUENCE [LARGE SCALE GENOMIC DNA]</scope>
    <source>
        <strain evidence="2 3">DSM 100059</strain>
    </source>
</reference>
<keyword evidence="3" id="KW-1185">Reference proteome</keyword>
<dbReference type="RefSeq" id="WP_133990031.1">
    <property type="nucleotide sequence ID" value="NZ_SODV01000001.1"/>
</dbReference>
<dbReference type="SUPFAM" id="SSF47413">
    <property type="entry name" value="lambda repressor-like DNA-binding domains"/>
    <property type="match status" value="1"/>
</dbReference>
<sequence>MEEKDTIWLGKFAAHLAGLMEAKGMSQRRLATLSGISLGKINKVVHAKANLTLTTLRKLAEGLDLPPSKLLDFDAE</sequence>
<organism evidence="2 3">
    <name type="scientific">Dinghuibacter silviterrae</name>
    <dbReference type="NCBI Taxonomy" id="1539049"/>
    <lineage>
        <taxon>Bacteria</taxon>
        <taxon>Pseudomonadati</taxon>
        <taxon>Bacteroidota</taxon>
        <taxon>Chitinophagia</taxon>
        <taxon>Chitinophagales</taxon>
        <taxon>Chitinophagaceae</taxon>
        <taxon>Dinghuibacter</taxon>
    </lineage>
</organism>
<dbReference type="CDD" id="cd00093">
    <property type="entry name" value="HTH_XRE"/>
    <property type="match status" value="1"/>
</dbReference>